<evidence type="ECO:0000256" key="7">
    <source>
        <dbReference type="ARBA" id="ARBA00022968"/>
    </source>
</evidence>
<accession>A0ABY7E4D8</accession>
<evidence type="ECO:0000313" key="15">
    <source>
        <dbReference type="EMBL" id="WAR03846.1"/>
    </source>
</evidence>
<evidence type="ECO:0000256" key="8">
    <source>
        <dbReference type="ARBA" id="ARBA00022989"/>
    </source>
</evidence>
<evidence type="ECO:0000256" key="2">
    <source>
        <dbReference type="ARBA" id="ARBA00004922"/>
    </source>
</evidence>
<keyword evidence="9 12" id="KW-0333">Golgi apparatus</keyword>
<dbReference type="Pfam" id="PF17039">
    <property type="entry name" value="Glyco_tran_10_N"/>
    <property type="match status" value="1"/>
</dbReference>
<name>A0ABY7E4D8_MYAAR</name>
<keyword evidence="11" id="KW-0325">Glycoprotein</keyword>
<evidence type="ECO:0000256" key="3">
    <source>
        <dbReference type="ARBA" id="ARBA00008919"/>
    </source>
</evidence>
<organism evidence="15 16">
    <name type="scientific">Mya arenaria</name>
    <name type="common">Soft-shell clam</name>
    <dbReference type="NCBI Taxonomy" id="6604"/>
    <lineage>
        <taxon>Eukaryota</taxon>
        <taxon>Metazoa</taxon>
        <taxon>Spiralia</taxon>
        <taxon>Lophotrochozoa</taxon>
        <taxon>Mollusca</taxon>
        <taxon>Bivalvia</taxon>
        <taxon>Autobranchia</taxon>
        <taxon>Heteroconchia</taxon>
        <taxon>Euheterodonta</taxon>
        <taxon>Imparidentia</taxon>
        <taxon>Neoheterodontei</taxon>
        <taxon>Myida</taxon>
        <taxon>Myoidea</taxon>
        <taxon>Myidae</taxon>
        <taxon>Mya</taxon>
    </lineage>
</organism>
<gene>
    <name evidence="15" type="ORF">MAR_010404</name>
</gene>
<dbReference type="Pfam" id="PF00852">
    <property type="entry name" value="Glyco_transf_10"/>
    <property type="match status" value="1"/>
</dbReference>
<comment type="similarity">
    <text evidence="3 12">Belongs to the glycosyltransferase 10 family.</text>
</comment>
<comment type="subcellular location">
    <subcellularLocation>
        <location evidence="1">Golgi apparatus membrane</location>
        <topology evidence="1">Single-pass type II membrane protein</topology>
    </subcellularLocation>
    <subcellularLocation>
        <location evidence="12">Golgi apparatus</location>
        <location evidence="12">Golgi stack membrane</location>
        <topology evidence="12">Single-pass type II membrane protein</topology>
    </subcellularLocation>
</comment>
<dbReference type="EMBL" id="CP111015">
    <property type="protein sequence ID" value="WAR03846.1"/>
    <property type="molecule type" value="Genomic_DNA"/>
</dbReference>
<keyword evidence="7" id="KW-0735">Signal-anchor</keyword>
<dbReference type="SUPFAM" id="SSF53756">
    <property type="entry name" value="UDP-Glycosyltransferase/glycogen phosphorylase"/>
    <property type="match status" value="1"/>
</dbReference>
<keyword evidence="8" id="KW-1133">Transmembrane helix</keyword>
<evidence type="ECO:0000256" key="5">
    <source>
        <dbReference type="ARBA" id="ARBA00022679"/>
    </source>
</evidence>
<evidence type="ECO:0000259" key="13">
    <source>
        <dbReference type="Pfam" id="PF00852"/>
    </source>
</evidence>
<dbReference type="EC" id="2.4.1.-" evidence="12"/>
<evidence type="ECO:0000256" key="12">
    <source>
        <dbReference type="RuleBase" id="RU003832"/>
    </source>
</evidence>
<dbReference type="Proteomes" id="UP001164746">
    <property type="component" value="Chromosome 4"/>
</dbReference>
<dbReference type="PANTHER" id="PTHR48438">
    <property type="entry name" value="ALPHA-(1,3)-FUCOSYLTRANSFERASE C-RELATED"/>
    <property type="match status" value="1"/>
</dbReference>
<dbReference type="InterPro" id="IPR001503">
    <property type="entry name" value="Glyco_trans_10"/>
</dbReference>
<sequence length="468" mass="54474">MRLYLKTAVLRTLSVLCFVVLTLNFYIRSVWVAEMESTSRPWGRDFDPMGHHIIHNRNSVTTQSSAYVIKNVSLESIRQKQNPVTLISDIIVNEVSNKHVVWPSNEFYNNDRITNQLKYKPEWLHKRELEKQELPLKKILLFGGLGGWEVKRGSQTFLDQKCTVNTCEITDSREAGRDADAVLFSHTPANPWVDRPQHQVWILFMLESPYHTPGLGGFGGLFNWTATYRHDSDIVAPYEKFELFNENVRTLPQNKSYAAGKTKQVAWFVSNCGARNRRLEYAKELGKYISVDIYGSCGSHKCPRRDSKCFDMLNTDYKFYLSFENSNCRDYITEKFFVTGLQHDVIPIVMGGAPEDYERAAPLHSFIHVDEFESPEELAKYLHKLDQNDDLYNEYFRWKGTGSFINTFFWCRICGMLHEESRGSHVYSNLERWWRGPEVCIGKDSWRDHPRASPYIMGDFLLKQDPAH</sequence>
<feature type="domain" description="Fucosyltransferase C-terminal" evidence="13">
    <location>
        <begin position="260"/>
        <end position="433"/>
    </location>
</feature>
<keyword evidence="6 12" id="KW-0812">Transmembrane</keyword>
<protein>
    <recommendedName>
        <fullName evidence="12">Fucosyltransferase</fullName>
        <ecNumber evidence="12">2.4.1.-</ecNumber>
    </recommendedName>
</protein>
<evidence type="ECO:0000259" key="14">
    <source>
        <dbReference type="Pfam" id="PF17039"/>
    </source>
</evidence>
<dbReference type="Gene3D" id="3.40.50.11660">
    <property type="entry name" value="Glycosyl transferase family 10, C-terminal domain"/>
    <property type="match status" value="1"/>
</dbReference>
<evidence type="ECO:0000313" key="16">
    <source>
        <dbReference type="Proteomes" id="UP001164746"/>
    </source>
</evidence>
<proteinExistence type="inferred from homology"/>
<dbReference type="InterPro" id="IPR031481">
    <property type="entry name" value="Glyco_tran_10_N"/>
</dbReference>
<keyword evidence="5 12" id="KW-0808">Transferase</keyword>
<comment type="pathway">
    <text evidence="2">Protein modification; protein glycosylation.</text>
</comment>
<evidence type="ECO:0000256" key="10">
    <source>
        <dbReference type="ARBA" id="ARBA00023136"/>
    </source>
</evidence>
<evidence type="ECO:0000256" key="9">
    <source>
        <dbReference type="ARBA" id="ARBA00023034"/>
    </source>
</evidence>
<feature type="domain" description="Fucosyltransferase N-terminal" evidence="14">
    <location>
        <begin position="151"/>
        <end position="238"/>
    </location>
</feature>
<evidence type="ECO:0000256" key="11">
    <source>
        <dbReference type="ARBA" id="ARBA00023180"/>
    </source>
</evidence>
<dbReference type="PANTHER" id="PTHR48438:SF1">
    <property type="entry name" value="ALPHA-(1,3)-FUCOSYLTRANSFERASE C-RELATED"/>
    <property type="match status" value="1"/>
</dbReference>
<dbReference type="InterPro" id="IPR055270">
    <property type="entry name" value="Glyco_tran_10_C"/>
</dbReference>
<keyword evidence="10" id="KW-0472">Membrane</keyword>
<keyword evidence="16" id="KW-1185">Reference proteome</keyword>
<reference evidence="15" key="1">
    <citation type="submission" date="2022-11" db="EMBL/GenBank/DDBJ databases">
        <title>Centuries of genome instability and evolution in soft-shell clam transmissible cancer (bioRxiv).</title>
        <authorList>
            <person name="Hart S.F.M."/>
            <person name="Yonemitsu M.A."/>
            <person name="Giersch R.M."/>
            <person name="Beal B.F."/>
            <person name="Arriagada G."/>
            <person name="Davis B.W."/>
            <person name="Ostrander E.A."/>
            <person name="Goff S.P."/>
            <person name="Metzger M.J."/>
        </authorList>
    </citation>
    <scope>NUCLEOTIDE SEQUENCE</scope>
    <source>
        <strain evidence="15">MELC-2E11</strain>
        <tissue evidence="15">Siphon/mantle</tissue>
    </source>
</reference>
<evidence type="ECO:0000256" key="4">
    <source>
        <dbReference type="ARBA" id="ARBA00022676"/>
    </source>
</evidence>
<keyword evidence="4 12" id="KW-0328">Glycosyltransferase</keyword>
<dbReference type="InterPro" id="IPR038577">
    <property type="entry name" value="GT10-like_C_sf"/>
</dbReference>
<evidence type="ECO:0000256" key="6">
    <source>
        <dbReference type="ARBA" id="ARBA00022692"/>
    </source>
</evidence>
<evidence type="ECO:0000256" key="1">
    <source>
        <dbReference type="ARBA" id="ARBA00004323"/>
    </source>
</evidence>